<name>A0A437AEH1_ARTFL</name>
<evidence type="ECO:0000256" key="1">
    <source>
        <dbReference type="SAM" id="MobiDB-lite"/>
    </source>
</evidence>
<dbReference type="RefSeq" id="XP_067495247.1">
    <property type="nucleotide sequence ID" value="XM_067636490.1"/>
</dbReference>
<protein>
    <submittedName>
        <fullName evidence="2">Uncharacterized protein</fullName>
    </submittedName>
</protein>
<dbReference type="Proteomes" id="UP000283090">
    <property type="component" value="Unassembled WGS sequence"/>
</dbReference>
<dbReference type="GeneID" id="93583009"/>
<organism evidence="2 3">
    <name type="scientific">Arthrobotrys flagrans</name>
    <name type="common">Nematode-trapping fungus</name>
    <name type="synonym">Trichothecium flagrans</name>
    <dbReference type="NCBI Taxonomy" id="97331"/>
    <lineage>
        <taxon>Eukaryota</taxon>
        <taxon>Fungi</taxon>
        <taxon>Dikarya</taxon>
        <taxon>Ascomycota</taxon>
        <taxon>Pezizomycotina</taxon>
        <taxon>Orbiliomycetes</taxon>
        <taxon>Orbiliales</taxon>
        <taxon>Orbiliaceae</taxon>
        <taxon>Arthrobotrys</taxon>
    </lineage>
</organism>
<dbReference type="AlphaFoldDB" id="A0A437AEH1"/>
<sequence>MPQTNGSSASARGQTGERPKINVAEDLDYSKRRYASSPTGTDPWNGLSPGQPRNNDDVFANLEALGLTKKAQSKM</sequence>
<feature type="region of interest" description="Disordered" evidence="1">
    <location>
        <begin position="1"/>
        <end position="57"/>
    </location>
</feature>
<comment type="caution">
    <text evidence="2">The sequence shown here is derived from an EMBL/GenBank/DDBJ whole genome shotgun (WGS) entry which is preliminary data.</text>
</comment>
<keyword evidence="3" id="KW-1185">Reference proteome</keyword>
<gene>
    <name evidence="2" type="ORF">DFL_000698</name>
</gene>
<feature type="compositionally biased region" description="Polar residues" evidence="1">
    <location>
        <begin position="1"/>
        <end position="13"/>
    </location>
</feature>
<dbReference type="OrthoDB" id="5318964at2759"/>
<proteinExistence type="predicted"/>
<accession>A0A437AEH1</accession>
<evidence type="ECO:0000313" key="3">
    <source>
        <dbReference type="Proteomes" id="UP000283090"/>
    </source>
</evidence>
<evidence type="ECO:0000313" key="2">
    <source>
        <dbReference type="EMBL" id="RVD89703.1"/>
    </source>
</evidence>
<reference evidence="2 3" key="1">
    <citation type="submission" date="2019-01" db="EMBL/GenBank/DDBJ databases">
        <title>Intercellular communication is required for trap formation in the nematode-trapping fungus Duddingtonia flagrans.</title>
        <authorList>
            <person name="Youssar L."/>
            <person name="Wernet V."/>
            <person name="Hensel N."/>
            <person name="Hildebrandt H.-G."/>
            <person name="Fischer R."/>
        </authorList>
    </citation>
    <scope>NUCLEOTIDE SEQUENCE [LARGE SCALE GENOMIC DNA]</scope>
    <source>
        <strain evidence="2 3">CBS H-5679</strain>
    </source>
</reference>
<dbReference type="VEuPathDB" id="FungiDB:DFL_000698"/>
<dbReference type="EMBL" id="SAEB01000001">
    <property type="protein sequence ID" value="RVD89703.1"/>
    <property type="molecule type" value="Genomic_DNA"/>
</dbReference>